<dbReference type="Pfam" id="PF02668">
    <property type="entry name" value="TauD"/>
    <property type="match status" value="1"/>
</dbReference>
<keyword evidence="1" id="KW-0560">Oxidoreductase</keyword>
<dbReference type="InterPro" id="IPR042098">
    <property type="entry name" value="TauD-like_sf"/>
</dbReference>
<dbReference type="EMBL" id="JALJOV010001635">
    <property type="protein sequence ID" value="KAK9845169.1"/>
    <property type="molecule type" value="Genomic_DNA"/>
</dbReference>
<evidence type="ECO:0000256" key="2">
    <source>
        <dbReference type="ARBA" id="ARBA00023194"/>
    </source>
</evidence>
<comment type="caution">
    <text evidence="5">The sequence shown here is derived from an EMBL/GenBank/DDBJ whole genome shotgun (WGS) entry which is preliminary data.</text>
</comment>
<evidence type="ECO:0000313" key="6">
    <source>
        <dbReference type="Proteomes" id="UP001485043"/>
    </source>
</evidence>
<dbReference type="SUPFAM" id="SSF51197">
    <property type="entry name" value="Clavaminate synthase-like"/>
    <property type="match status" value="1"/>
</dbReference>
<accession>A0AAW1SHY7</accession>
<evidence type="ECO:0000256" key="1">
    <source>
        <dbReference type="ARBA" id="ARBA00023002"/>
    </source>
</evidence>
<proteinExistence type="predicted"/>
<feature type="domain" description="TauD/TfdA-like" evidence="4">
    <location>
        <begin position="93"/>
        <end position="341"/>
    </location>
</feature>
<dbReference type="Proteomes" id="UP001485043">
    <property type="component" value="Unassembled WGS sequence"/>
</dbReference>
<evidence type="ECO:0000313" key="5">
    <source>
        <dbReference type="EMBL" id="KAK9845169.1"/>
    </source>
</evidence>
<gene>
    <name evidence="5" type="ORF">WJX84_011671</name>
</gene>
<reference evidence="5 6" key="1">
    <citation type="journal article" date="2024" name="Nat. Commun.">
        <title>Phylogenomics reveals the evolutionary origins of lichenization in chlorophyte algae.</title>
        <authorList>
            <person name="Puginier C."/>
            <person name="Libourel C."/>
            <person name="Otte J."/>
            <person name="Skaloud P."/>
            <person name="Haon M."/>
            <person name="Grisel S."/>
            <person name="Petersen M."/>
            <person name="Berrin J.G."/>
            <person name="Delaux P.M."/>
            <person name="Dal Grande F."/>
            <person name="Keller J."/>
        </authorList>
    </citation>
    <scope>NUCLEOTIDE SEQUENCE [LARGE SCALE GENOMIC DNA]</scope>
    <source>
        <strain evidence="5 6">SAG 2523</strain>
    </source>
</reference>
<sequence>MAPAEVAISQTDSAFENFSEAVRVFVRHSGPQGKVKPLTIIDHPSDWTSASLKGREQEYTYQWTAADTQELDDAVKRVQPSISTEDDVLKLSKADFHLPQLSAKLVAIGKEVTHGRGFHLVKGFPIDIYRNDLKVNPGHPKPAAGNNVDGNSQGDKDFKDPGKSLDKNREFLPFHSDQGATDLIALLSLTAAPKGGESKWVSSLAIHNELLRQGRKDLVEALSAKNTWFIPRKYDQATWERTPDGQYAGYEEIVPFEYHDGYLSVYFNNGNFHEISKQLSPIQEEAIWAVAKLAEDPEFHFSRKLEPGDLELIHNPTMMHSRSDVYDGETPLEKRHLLRWWVHSDANDRPIAPTFAPRSSVRPEGGFKYDAGTKLRLPFFPYSRHDGEGQSPY</sequence>
<dbReference type="InterPro" id="IPR050411">
    <property type="entry name" value="AlphaKG_dependent_hydroxylases"/>
</dbReference>
<dbReference type="Gene3D" id="3.60.130.10">
    <property type="entry name" value="Clavaminate synthase-like"/>
    <property type="match status" value="1"/>
</dbReference>
<keyword evidence="2" id="KW-0045">Antibiotic biosynthesis</keyword>
<dbReference type="GO" id="GO:0017000">
    <property type="term" value="P:antibiotic biosynthetic process"/>
    <property type="evidence" value="ECO:0007669"/>
    <property type="project" value="UniProtKB-KW"/>
</dbReference>
<name>A0AAW1SHY7_9CHLO</name>
<dbReference type="AlphaFoldDB" id="A0AAW1SHY7"/>
<organism evidence="5 6">
    <name type="scientific">Apatococcus fuscideae</name>
    <dbReference type="NCBI Taxonomy" id="2026836"/>
    <lineage>
        <taxon>Eukaryota</taxon>
        <taxon>Viridiplantae</taxon>
        <taxon>Chlorophyta</taxon>
        <taxon>core chlorophytes</taxon>
        <taxon>Trebouxiophyceae</taxon>
        <taxon>Chlorellales</taxon>
        <taxon>Chlorellaceae</taxon>
        <taxon>Apatococcus</taxon>
    </lineage>
</organism>
<dbReference type="PANTHER" id="PTHR10696:SF56">
    <property type="entry name" value="TAUD_TFDA-LIKE DOMAIN-CONTAINING PROTEIN"/>
    <property type="match status" value="1"/>
</dbReference>
<dbReference type="PANTHER" id="PTHR10696">
    <property type="entry name" value="GAMMA-BUTYROBETAINE HYDROXYLASE-RELATED"/>
    <property type="match status" value="1"/>
</dbReference>
<dbReference type="InterPro" id="IPR003819">
    <property type="entry name" value="TauD/TfdA-like"/>
</dbReference>
<protein>
    <recommendedName>
        <fullName evidence="4">TauD/TfdA-like domain-containing protein</fullName>
    </recommendedName>
</protein>
<feature type="region of interest" description="Disordered" evidence="3">
    <location>
        <begin position="135"/>
        <end position="162"/>
    </location>
</feature>
<dbReference type="GO" id="GO:0016491">
    <property type="term" value="F:oxidoreductase activity"/>
    <property type="evidence" value="ECO:0007669"/>
    <property type="project" value="UniProtKB-KW"/>
</dbReference>
<evidence type="ECO:0000259" key="4">
    <source>
        <dbReference type="Pfam" id="PF02668"/>
    </source>
</evidence>
<keyword evidence="6" id="KW-1185">Reference proteome</keyword>
<evidence type="ECO:0000256" key="3">
    <source>
        <dbReference type="SAM" id="MobiDB-lite"/>
    </source>
</evidence>